<dbReference type="InterPro" id="IPR049639">
    <property type="entry name" value="RstR"/>
</dbReference>
<dbReference type="AlphaFoldDB" id="A0A162Z1Z4"/>
<dbReference type="InterPro" id="IPR001387">
    <property type="entry name" value="Cro/C1-type_HTH"/>
</dbReference>
<proteinExistence type="predicted"/>
<dbReference type="SUPFAM" id="SSF47413">
    <property type="entry name" value="lambda repressor-like DNA-binding domains"/>
    <property type="match status" value="1"/>
</dbReference>
<dbReference type="RefSeq" id="WP_066316453.1">
    <property type="nucleotide sequence ID" value="NZ_LQRT01000029.1"/>
</dbReference>
<dbReference type="Gene3D" id="1.10.260.40">
    <property type="entry name" value="lambda repressor-like DNA-binding domains"/>
    <property type="match status" value="1"/>
</dbReference>
<accession>A0A162Z1Z4</accession>
<dbReference type="CDD" id="cd00093">
    <property type="entry name" value="HTH_XRE"/>
    <property type="match status" value="1"/>
</dbReference>
<dbReference type="InterPro" id="IPR010982">
    <property type="entry name" value="Lambda_DNA-bd_dom_sf"/>
</dbReference>
<dbReference type="PANTHER" id="PTHR46558">
    <property type="entry name" value="TRACRIPTIONAL REGULATORY PROTEIN-RELATED-RELATED"/>
    <property type="match status" value="1"/>
</dbReference>
<sequence length="112" mass="12547">MDKIAIIVAKLRKEKNWSQTDLANQSSVSREMISKYERGIAIPSVDAAKKIADAFGVSLDYLVGEGINASFDKKTLQRLQEIEGMNSEFKGHLFSIIDSVIRDYKTQQAYSS</sequence>
<dbReference type="GO" id="GO:0003677">
    <property type="term" value="F:DNA binding"/>
    <property type="evidence" value="ECO:0007669"/>
    <property type="project" value="UniProtKB-KW"/>
</dbReference>
<dbReference type="SMART" id="SM00530">
    <property type="entry name" value="HTH_XRE"/>
    <property type="match status" value="1"/>
</dbReference>
<dbReference type="STRING" id="1642818.AWE51_25770"/>
<keyword evidence="4" id="KW-1185">Reference proteome</keyword>
<evidence type="ECO:0000313" key="4">
    <source>
        <dbReference type="Proteomes" id="UP000076715"/>
    </source>
</evidence>
<dbReference type="Proteomes" id="UP000076715">
    <property type="component" value="Unassembled WGS sequence"/>
</dbReference>
<dbReference type="PANTHER" id="PTHR46558:SF11">
    <property type="entry name" value="HTH-TYPE TRANSCRIPTIONAL REGULATOR XRE"/>
    <property type="match status" value="1"/>
</dbReference>
<dbReference type="NCBIfam" id="NF041951">
    <property type="entry name" value="phage_RstR"/>
    <property type="match status" value="1"/>
</dbReference>
<dbReference type="Pfam" id="PF01381">
    <property type="entry name" value="HTH_3"/>
    <property type="match status" value="1"/>
</dbReference>
<protein>
    <submittedName>
        <fullName evidence="3">XRE family transcriptional regulator</fullName>
    </submittedName>
</protein>
<evidence type="ECO:0000259" key="2">
    <source>
        <dbReference type="PROSITE" id="PS50943"/>
    </source>
</evidence>
<name>A0A162Z1Z4_9FLAO</name>
<organism evidence="3 4">
    <name type="scientific">Aquimarina aggregata</name>
    <dbReference type="NCBI Taxonomy" id="1642818"/>
    <lineage>
        <taxon>Bacteria</taxon>
        <taxon>Pseudomonadati</taxon>
        <taxon>Bacteroidota</taxon>
        <taxon>Flavobacteriia</taxon>
        <taxon>Flavobacteriales</taxon>
        <taxon>Flavobacteriaceae</taxon>
        <taxon>Aquimarina</taxon>
    </lineage>
</organism>
<dbReference type="EMBL" id="LQRT01000029">
    <property type="protein sequence ID" value="KZS39502.1"/>
    <property type="molecule type" value="Genomic_DNA"/>
</dbReference>
<dbReference type="OrthoDB" id="800066at2"/>
<gene>
    <name evidence="3" type="ORF">AWE51_25770</name>
</gene>
<evidence type="ECO:0000313" key="3">
    <source>
        <dbReference type="EMBL" id="KZS39502.1"/>
    </source>
</evidence>
<reference evidence="3 4" key="1">
    <citation type="submission" date="2016-01" db="EMBL/GenBank/DDBJ databases">
        <title>The draft genome sequence of Aquimarina sp. RZW4-3-2.</title>
        <authorList>
            <person name="Wang Y."/>
        </authorList>
    </citation>
    <scope>NUCLEOTIDE SEQUENCE [LARGE SCALE GENOMIC DNA]</scope>
    <source>
        <strain evidence="3 4">RZW4-3-2</strain>
    </source>
</reference>
<dbReference type="PROSITE" id="PS50943">
    <property type="entry name" value="HTH_CROC1"/>
    <property type="match status" value="1"/>
</dbReference>
<feature type="domain" description="HTH cro/C1-type" evidence="2">
    <location>
        <begin position="8"/>
        <end position="62"/>
    </location>
</feature>
<comment type="caution">
    <text evidence="3">The sequence shown here is derived from an EMBL/GenBank/DDBJ whole genome shotgun (WGS) entry which is preliminary data.</text>
</comment>
<evidence type="ECO:0000256" key="1">
    <source>
        <dbReference type="ARBA" id="ARBA00023125"/>
    </source>
</evidence>
<keyword evidence="1" id="KW-0238">DNA-binding</keyword>